<dbReference type="SMART" id="SM00116">
    <property type="entry name" value="CBS"/>
    <property type="match status" value="2"/>
</dbReference>
<protein>
    <submittedName>
        <fullName evidence="6">STAS/SEC14 domain-containing protein</fullName>
    </submittedName>
</protein>
<reference evidence="6" key="1">
    <citation type="submission" date="2024-07" db="EMBL/GenBank/DDBJ databases">
        <authorList>
            <person name="Yu S.T."/>
        </authorList>
    </citation>
    <scope>NUCLEOTIDE SEQUENCE</scope>
    <source>
        <strain evidence="6">R39</strain>
    </source>
</reference>
<dbReference type="InterPro" id="IPR021866">
    <property type="entry name" value="SpoIIAA-like"/>
</dbReference>
<dbReference type="PANTHER" id="PTHR43080:SF29">
    <property type="entry name" value="OS02G0818000 PROTEIN"/>
    <property type="match status" value="1"/>
</dbReference>
<dbReference type="Pfam" id="PF00571">
    <property type="entry name" value="CBS"/>
    <property type="match status" value="2"/>
</dbReference>
<dbReference type="CDD" id="cd04586">
    <property type="entry name" value="CBS_pair_BON_assoc"/>
    <property type="match status" value="1"/>
</dbReference>
<dbReference type="InterPro" id="IPR051257">
    <property type="entry name" value="Diverse_CBS-Domain"/>
</dbReference>
<evidence type="ECO:0000256" key="1">
    <source>
        <dbReference type="ARBA" id="ARBA00023122"/>
    </source>
</evidence>
<evidence type="ECO:0000256" key="2">
    <source>
        <dbReference type="PROSITE-ProRule" id="PRU00703"/>
    </source>
</evidence>
<feature type="domain" description="CBS" evidence="5">
    <location>
        <begin position="274"/>
        <end position="330"/>
    </location>
</feature>
<dbReference type="Pfam" id="PF11964">
    <property type="entry name" value="SpoIIAA-like"/>
    <property type="match status" value="2"/>
</dbReference>
<dbReference type="SUPFAM" id="SSF54631">
    <property type="entry name" value="CBS-domain pair"/>
    <property type="match status" value="1"/>
</dbReference>
<dbReference type="EMBL" id="CP163441">
    <property type="protein sequence ID" value="XDQ46951.1"/>
    <property type="molecule type" value="Genomic_DNA"/>
</dbReference>
<accession>A0AB39QWJ8</accession>
<dbReference type="Gene3D" id="3.40.50.10600">
    <property type="entry name" value="SpoIIaa-like domains"/>
    <property type="match status" value="2"/>
</dbReference>
<dbReference type="Gene3D" id="3.30.1340.30">
    <property type="match status" value="1"/>
</dbReference>
<dbReference type="InterPro" id="IPR046342">
    <property type="entry name" value="CBS_dom_sf"/>
</dbReference>
<organism evidence="6">
    <name type="scientific">Streptomyces sp. R39</name>
    <dbReference type="NCBI Taxonomy" id="3238631"/>
    <lineage>
        <taxon>Bacteria</taxon>
        <taxon>Bacillati</taxon>
        <taxon>Actinomycetota</taxon>
        <taxon>Actinomycetes</taxon>
        <taxon>Kitasatosporales</taxon>
        <taxon>Streptomycetaceae</taxon>
        <taxon>Streptomyces</taxon>
    </lineage>
</organism>
<proteinExistence type="predicted"/>
<dbReference type="InterPro" id="IPR036513">
    <property type="entry name" value="STAS_dom_sf"/>
</dbReference>
<dbReference type="InterPro" id="IPR000644">
    <property type="entry name" value="CBS_dom"/>
</dbReference>
<name>A0AB39QWJ8_9ACTN</name>
<dbReference type="InterPro" id="IPR007055">
    <property type="entry name" value="BON_dom"/>
</dbReference>
<feature type="domain" description="CBS" evidence="5">
    <location>
        <begin position="356"/>
        <end position="412"/>
    </location>
</feature>
<dbReference type="PANTHER" id="PTHR43080">
    <property type="entry name" value="CBS DOMAIN-CONTAINING PROTEIN CBSX3, MITOCHONDRIAL"/>
    <property type="match status" value="1"/>
</dbReference>
<dbReference type="RefSeq" id="WP_369225970.1">
    <property type="nucleotide sequence ID" value="NZ_CP163441.1"/>
</dbReference>
<evidence type="ECO:0000259" key="4">
    <source>
        <dbReference type="PROSITE" id="PS50914"/>
    </source>
</evidence>
<keyword evidence="1 2" id="KW-0129">CBS domain</keyword>
<dbReference type="Gene3D" id="3.10.580.10">
    <property type="entry name" value="CBS-domain"/>
    <property type="match status" value="1"/>
</dbReference>
<dbReference type="InterPro" id="IPR038396">
    <property type="entry name" value="SpoIIAA-like_sf"/>
</dbReference>
<gene>
    <name evidence="6" type="ORF">AB5J52_34415</name>
</gene>
<evidence type="ECO:0000256" key="3">
    <source>
        <dbReference type="SAM" id="MobiDB-lite"/>
    </source>
</evidence>
<feature type="region of interest" description="Disordered" evidence="3">
    <location>
        <begin position="248"/>
        <end position="270"/>
    </location>
</feature>
<evidence type="ECO:0000313" key="6">
    <source>
        <dbReference type="EMBL" id="XDQ46951.1"/>
    </source>
</evidence>
<sequence>MLERAQDAPSGVDAVKASGTVSKDDYKAVIEPLIDDARREGRRIRLLWECGPEFRSFTPAAGWEDLKTGTGAMRLFEGCAVVTDMRWIRDSTRLASFLMPCPVRVFGGQDREEALRWLVSLPEGPGVSHELLTESKVLVVEVEQPLRTQDFDALAQTADSWLETHDALSGVVAHVRDFPGWENIGSLLRHVRFVRDHHRRIGRIALAADTKLAGLVPHFAHHFVQAEVRQFGYDELDDAVAWAASPPHPTVQTPVSKGRPATKPAQHSTVGEVMTRDVVTVRPDTPFKEITSVLATHGISAVPVADARGAPMGLVSETDLLRKQVDQPDKYGEQAAPPEWPHERAKARAENAAGLMTTPVVTAHADWPVAQAAREMDRHRVRRLLVVDDTDRIIGIVSRSDLLRVFLRPDDEVREEIRDDVLAGMLRLGGTEVQVQVHEGVVTLRGEVENRSTAEIAERLAKGVDGVVTVRPMIDYSVDDTAR</sequence>
<dbReference type="Pfam" id="PF04972">
    <property type="entry name" value="BON"/>
    <property type="match status" value="1"/>
</dbReference>
<evidence type="ECO:0000259" key="5">
    <source>
        <dbReference type="PROSITE" id="PS51371"/>
    </source>
</evidence>
<feature type="domain" description="BON" evidence="4">
    <location>
        <begin position="409"/>
        <end position="480"/>
    </location>
</feature>
<dbReference type="PROSITE" id="PS50914">
    <property type="entry name" value="BON"/>
    <property type="match status" value="1"/>
</dbReference>
<dbReference type="SUPFAM" id="SSF52091">
    <property type="entry name" value="SpoIIaa-like"/>
    <property type="match status" value="2"/>
</dbReference>
<dbReference type="AlphaFoldDB" id="A0AB39QWJ8"/>
<dbReference type="PROSITE" id="PS51371">
    <property type="entry name" value="CBS"/>
    <property type="match status" value="2"/>
</dbReference>